<sequence length="527" mass="58575">MNQINTQDSRLQPYLGTLQRIVSDMGPQRPFQSSLKSLLRTLAENHHFKRPHLVIFDPETQTLKLSLTHDPTKAQDVEYSPGVGVTGQVFSSGQPVIVPRMKDHPSFLNKAFGRSEEELATLGFICVPVLGPGEEASPREVIGTLSVDTPITDLPSLEGQCRFLQVVAGMIANQAAYLQEEMARQKHMMTQGLIGGDVAENTVQAANIVAASKSMRLVLNQVAQVGPSRATALLRGESGTGKELLAEAIHQASPRRDMPLIKLNCAALPSDLVESELFGYQKGAFTGAVQNKKGLFELAHKGTLFLDEIGELSASAQAKVLRAIQEQEIQRLGSEQTISVDVRLICATHQHLEELVESGSFREDLYYRINVFPVFIPPLRERREDILPVAEHFLKEYAEEYQKSIKRISTPAIDLLTQYHWPGNIRELKNCIERAVLVCDEQVIRTYHMPPSLQTAESTATDSSLSFCEAVAKFEQELLVDALKKARGNMLQAARDLRVSYRIVNYKVKKYGIDAKKFAVSKGRMGR</sequence>
<dbReference type="GO" id="GO:0043565">
    <property type="term" value="F:sequence-specific DNA binding"/>
    <property type="evidence" value="ECO:0007669"/>
    <property type="project" value="InterPro"/>
</dbReference>
<dbReference type="Proteomes" id="UP000002710">
    <property type="component" value="Chromosome"/>
</dbReference>
<dbReference type="Pfam" id="PF25601">
    <property type="entry name" value="AAA_lid_14"/>
    <property type="match status" value="1"/>
</dbReference>
<reference evidence="8 9" key="1">
    <citation type="journal article" date="2011" name="J. Bacteriol.">
        <title>Complete genome sequence and updated annotation of Desulfovibrio alaskensis G20.</title>
        <authorList>
            <person name="Hauser L.J."/>
            <person name="Land M.L."/>
            <person name="Brown S.D."/>
            <person name="Larimer F."/>
            <person name="Keller K.L."/>
            <person name="Rapp-Giles B.J."/>
            <person name="Price M.N."/>
            <person name="Lin M."/>
            <person name="Bruce D.C."/>
            <person name="Detter J.C."/>
            <person name="Tapia R."/>
            <person name="Han C.S."/>
            <person name="Goodwin L.A."/>
            <person name="Cheng J.F."/>
            <person name="Pitluck S."/>
            <person name="Copeland A."/>
            <person name="Lucas S."/>
            <person name="Nolan M."/>
            <person name="Lapidus A.L."/>
            <person name="Palumbo A.V."/>
            <person name="Wall J.D."/>
        </authorList>
    </citation>
    <scope>NUCLEOTIDE SEQUENCE [LARGE SCALE GENOMIC DNA]</scope>
    <source>
        <strain evidence="9">ATCC BAA 1058 / DSM 17464 / G20</strain>
    </source>
</reference>
<dbReference type="FunFam" id="1.10.8.60:FF:000014">
    <property type="entry name" value="DNA-binding transcriptional regulator NtrC"/>
    <property type="match status" value="1"/>
</dbReference>
<evidence type="ECO:0000256" key="6">
    <source>
        <dbReference type="ARBA" id="ARBA00023163"/>
    </source>
</evidence>
<dbReference type="KEGG" id="dde:Dde_1635"/>
<feature type="domain" description="Sigma-54 factor interaction" evidence="7">
    <location>
        <begin position="208"/>
        <end position="437"/>
    </location>
</feature>
<dbReference type="InterPro" id="IPR029016">
    <property type="entry name" value="GAF-like_dom_sf"/>
</dbReference>
<dbReference type="SUPFAM" id="SSF55781">
    <property type="entry name" value="GAF domain-like"/>
    <property type="match status" value="1"/>
</dbReference>
<dbReference type="InterPro" id="IPR003018">
    <property type="entry name" value="GAF"/>
</dbReference>
<dbReference type="Pfam" id="PF01590">
    <property type="entry name" value="GAF"/>
    <property type="match status" value="1"/>
</dbReference>
<keyword evidence="1" id="KW-0547">Nucleotide-binding</keyword>
<protein>
    <submittedName>
        <fullName evidence="8">Transcriptional regulator, NifA subfamily, Fis Family</fullName>
    </submittedName>
</protein>
<dbReference type="PRINTS" id="PR01590">
    <property type="entry name" value="HTHFIS"/>
</dbReference>
<accession>Q311G4</accession>
<dbReference type="EMBL" id="CP000112">
    <property type="protein sequence ID" value="ABB38432.2"/>
    <property type="molecule type" value="Genomic_DNA"/>
</dbReference>
<dbReference type="GO" id="GO:0005524">
    <property type="term" value="F:ATP binding"/>
    <property type="evidence" value="ECO:0007669"/>
    <property type="project" value="UniProtKB-KW"/>
</dbReference>
<keyword evidence="6" id="KW-0804">Transcription</keyword>
<dbReference type="InterPro" id="IPR058031">
    <property type="entry name" value="AAA_lid_NorR"/>
</dbReference>
<evidence type="ECO:0000256" key="3">
    <source>
        <dbReference type="ARBA" id="ARBA00023015"/>
    </source>
</evidence>
<dbReference type="PANTHER" id="PTHR32071">
    <property type="entry name" value="TRANSCRIPTIONAL REGULATORY PROTEIN"/>
    <property type="match status" value="1"/>
</dbReference>
<proteinExistence type="predicted"/>
<evidence type="ECO:0000313" key="8">
    <source>
        <dbReference type="EMBL" id="ABB38432.2"/>
    </source>
</evidence>
<dbReference type="AlphaFoldDB" id="Q311G4"/>
<dbReference type="SMART" id="SM00065">
    <property type="entry name" value="GAF"/>
    <property type="match status" value="1"/>
</dbReference>
<dbReference type="SUPFAM" id="SSF46689">
    <property type="entry name" value="Homeodomain-like"/>
    <property type="match status" value="1"/>
</dbReference>
<dbReference type="InterPro" id="IPR025943">
    <property type="entry name" value="Sigma_54_int_dom_ATP-bd_2"/>
</dbReference>
<dbReference type="InterPro" id="IPR009057">
    <property type="entry name" value="Homeodomain-like_sf"/>
</dbReference>
<dbReference type="SMART" id="SM00382">
    <property type="entry name" value="AAA"/>
    <property type="match status" value="1"/>
</dbReference>
<keyword evidence="4" id="KW-0238">DNA-binding</keyword>
<dbReference type="InterPro" id="IPR027417">
    <property type="entry name" value="P-loop_NTPase"/>
</dbReference>
<dbReference type="eggNOG" id="COG3829">
    <property type="taxonomic scope" value="Bacteria"/>
</dbReference>
<dbReference type="SUPFAM" id="SSF52540">
    <property type="entry name" value="P-loop containing nucleoside triphosphate hydrolases"/>
    <property type="match status" value="1"/>
</dbReference>
<dbReference type="PROSITE" id="PS50045">
    <property type="entry name" value="SIGMA54_INTERACT_4"/>
    <property type="match status" value="1"/>
</dbReference>
<dbReference type="CDD" id="cd00009">
    <property type="entry name" value="AAA"/>
    <property type="match status" value="1"/>
</dbReference>
<dbReference type="STRING" id="207559.Dde_1635"/>
<keyword evidence="3" id="KW-0805">Transcription regulation</keyword>
<dbReference type="HOGENOM" id="CLU_000445_125_2_7"/>
<dbReference type="Pfam" id="PF02954">
    <property type="entry name" value="HTH_8"/>
    <property type="match status" value="1"/>
</dbReference>
<evidence type="ECO:0000256" key="2">
    <source>
        <dbReference type="ARBA" id="ARBA00022840"/>
    </source>
</evidence>
<dbReference type="Gene3D" id="3.40.50.300">
    <property type="entry name" value="P-loop containing nucleotide triphosphate hydrolases"/>
    <property type="match status" value="1"/>
</dbReference>
<name>Q311G4_OLEA2</name>
<dbReference type="InterPro" id="IPR002078">
    <property type="entry name" value="Sigma_54_int"/>
</dbReference>
<dbReference type="Gene3D" id="1.10.8.60">
    <property type="match status" value="1"/>
</dbReference>
<keyword evidence="2" id="KW-0067">ATP-binding</keyword>
<evidence type="ECO:0000256" key="4">
    <source>
        <dbReference type="ARBA" id="ARBA00023125"/>
    </source>
</evidence>
<organism evidence="8 9">
    <name type="scientific">Oleidesulfovibrio alaskensis (strain ATCC BAA-1058 / DSM 17464 / G20)</name>
    <name type="common">Desulfovibrio alaskensis</name>
    <dbReference type="NCBI Taxonomy" id="207559"/>
    <lineage>
        <taxon>Bacteria</taxon>
        <taxon>Pseudomonadati</taxon>
        <taxon>Thermodesulfobacteriota</taxon>
        <taxon>Desulfovibrionia</taxon>
        <taxon>Desulfovibrionales</taxon>
        <taxon>Desulfovibrionaceae</taxon>
        <taxon>Oleidesulfovibrio</taxon>
    </lineage>
</organism>
<evidence type="ECO:0000256" key="1">
    <source>
        <dbReference type="ARBA" id="ARBA00022741"/>
    </source>
</evidence>
<dbReference type="Pfam" id="PF00158">
    <property type="entry name" value="Sigma54_activat"/>
    <property type="match status" value="1"/>
</dbReference>
<dbReference type="PROSITE" id="PS00676">
    <property type="entry name" value="SIGMA54_INTERACT_2"/>
    <property type="match status" value="1"/>
</dbReference>
<dbReference type="PROSITE" id="PS00688">
    <property type="entry name" value="SIGMA54_INTERACT_3"/>
    <property type="match status" value="1"/>
</dbReference>
<dbReference type="Gene3D" id="1.10.10.60">
    <property type="entry name" value="Homeodomain-like"/>
    <property type="match status" value="1"/>
</dbReference>
<evidence type="ECO:0000313" key="9">
    <source>
        <dbReference type="Proteomes" id="UP000002710"/>
    </source>
</evidence>
<evidence type="ECO:0000256" key="5">
    <source>
        <dbReference type="ARBA" id="ARBA00023159"/>
    </source>
</evidence>
<dbReference type="InterPro" id="IPR003593">
    <property type="entry name" value="AAA+_ATPase"/>
</dbReference>
<dbReference type="InterPro" id="IPR025944">
    <property type="entry name" value="Sigma_54_int_dom_CS"/>
</dbReference>
<dbReference type="Gene3D" id="3.30.450.40">
    <property type="match status" value="1"/>
</dbReference>
<dbReference type="GO" id="GO:0006355">
    <property type="term" value="P:regulation of DNA-templated transcription"/>
    <property type="evidence" value="ECO:0007669"/>
    <property type="project" value="InterPro"/>
</dbReference>
<gene>
    <name evidence="8" type="ordered locus">Dde_1635</name>
</gene>
<dbReference type="FunFam" id="3.40.50.300:FF:000006">
    <property type="entry name" value="DNA-binding transcriptional regulator NtrC"/>
    <property type="match status" value="1"/>
</dbReference>
<evidence type="ECO:0000259" key="7">
    <source>
        <dbReference type="PROSITE" id="PS50045"/>
    </source>
</evidence>
<dbReference type="RefSeq" id="WP_011367586.1">
    <property type="nucleotide sequence ID" value="NC_007519.1"/>
</dbReference>
<keyword evidence="9" id="KW-1185">Reference proteome</keyword>
<keyword evidence="5" id="KW-0010">Activator</keyword>
<dbReference type="InterPro" id="IPR002197">
    <property type="entry name" value="HTH_Fis"/>
</dbReference>